<organism evidence="1 2">
    <name type="scientific">Salmonella paratyphi B (strain ATCC BAA-1250 / SPB7)</name>
    <dbReference type="NCBI Taxonomy" id="1016998"/>
    <lineage>
        <taxon>Bacteria</taxon>
        <taxon>Pseudomonadati</taxon>
        <taxon>Pseudomonadota</taxon>
        <taxon>Gammaproteobacteria</taxon>
        <taxon>Enterobacterales</taxon>
        <taxon>Enterobacteriaceae</taxon>
        <taxon>Salmonella</taxon>
    </lineage>
</organism>
<sequence>MRWLKAGSSQGILPSSGNSRMRCVAKITALISIIISLAIIRLGANVVQPGCINAVGLTVNGFDQLFGFEFFEYSERAIGEQQPFAAIALNGGDAA</sequence>
<accession>A0A6C6ZAP8</accession>
<name>A0A6C6ZAP8_SALPB</name>
<evidence type="ECO:0000313" key="1">
    <source>
        <dbReference type="EMBL" id="ABX70925.1"/>
    </source>
</evidence>
<proteinExistence type="predicted"/>
<dbReference type="AlphaFoldDB" id="A0A6C6ZAP8"/>
<reference evidence="1 2" key="1">
    <citation type="submission" date="2007-11" db="EMBL/GenBank/DDBJ databases">
        <authorList>
            <consortium name="The Salmonella enterica serovar Paratyphi B Genome Sequencing Project"/>
            <person name="McClelland M."/>
            <person name="Sanderson E.K."/>
            <person name="Porwollik S."/>
            <person name="Spieth J."/>
            <person name="Clifton W.S."/>
            <person name="Fulton R."/>
            <person name="Cordes M."/>
            <person name="Wollam A."/>
            <person name="Shah N."/>
            <person name="Pepin K."/>
            <person name="Bhonagiri V."/>
            <person name="Nash W."/>
            <person name="Johnson M."/>
            <person name="Thiruvilangam P."/>
            <person name="Wilson R."/>
        </authorList>
    </citation>
    <scope>NUCLEOTIDE SEQUENCE [LARGE SCALE GENOMIC DNA]</scope>
    <source>
        <strain evidence="2">ATCC BAA-1250 / SPB7</strain>
    </source>
</reference>
<dbReference type="Proteomes" id="UP000008556">
    <property type="component" value="Chromosome"/>
</dbReference>
<dbReference type="KEGG" id="spq:SPAB_05657"/>
<evidence type="ECO:0000313" key="2">
    <source>
        <dbReference type="Proteomes" id="UP000008556"/>
    </source>
</evidence>
<protein>
    <submittedName>
        <fullName evidence="1">Uncharacterized protein</fullName>
    </submittedName>
</protein>
<dbReference type="EMBL" id="CP000886">
    <property type="protein sequence ID" value="ABX70925.1"/>
    <property type="molecule type" value="Genomic_DNA"/>
</dbReference>
<gene>
    <name evidence="1" type="ordered locus">SPAB_05657</name>
</gene>